<protein>
    <recommendedName>
        <fullName evidence="2">histidine kinase</fullName>
        <ecNumber evidence="2">2.7.13.3</ecNumber>
    </recommendedName>
</protein>
<evidence type="ECO:0000256" key="7">
    <source>
        <dbReference type="ARBA" id="ARBA00022840"/>
    </source>
</evidence>
<evidence type="ECO:0000256" key="8">
    <source>
        <dbReference type="ARBA" id="ARBA00023012"/>
    </source>
</evidence>
<dbReference type="GO" id="GO:0000155">
    <property type="term" value="F:phosphorelay sensor kinase activity"/>
    <property type="evidence" value="ECO:0007669"/>
    <property type="project" value="InterPro"/>
</dbReference>
<dbReference type="InterPro" id="IPR050482">
    <property type="entry name" value="Sensor_HK_TwoCompSys"/>
</dbReference>
<keyword evidence="3" id="KW-0597">Phosphoprotein</keyword>
<dbReference type="OrthoDB" id="227596at2"/>
<keyword evidence="9" id="KW-0472">Membrane</keyword>
<keyword evidence="6 13" id="KW-0418">Kinase</keyword>
<keyword evidence="8" id="KW-0902">Two-component regulatory system</keyword>
<dbReference type="CDD" id="cd16917">
    <property type="entry name" value="HATPase_UhpB-NarQ-NarX-like"/>
    <property type="match status" value="1"/>
</dbReference>
<evidence type="ECO:0000256" key="9">
    <source>
        <dbReference type="SAM" id="Phobius"/>
    </source>
</evidence>
<dbReference type="Pfam" id="PF02518">
    <property type="entry name" value="HATPase_c"/>
    <property type="match status" value="1"/>
</dbReference>
<dbReference type="InterPro" id="IPR003594">
    <property type="entry name" value="HATPase_dom"/>
</dbReference>
<keyword evidence="7" id="KW-0067">ATP-binding</keyword>
<evidence type="ECO:0000256" key="2">
    <source>
        <dbReference type="ARBA" id="ARBA00012438"/>
    </source>
</evidence>
<dbReference type="AlphaFoldDB" id="A0A428ZA97"/>
<feature type="domain" description="Signal transduction histidine kinase subgroup 3 dimerisation and phosphoacceptor" evidence="11">
    <location>
        <begin position="158"/>
        <end position="220"/>
    </location>
</feature>
<gene>
    <name evidence="13" type="ORF">DMH04_18700</name>
</gene>
<dbReference type="Pfam" id="PF07730">
    <property type="entry name" value="HisKA_3"/>
    <property type="match status" value="1"/>
</dbReference>
<dbReference type="RefSeq" id="WP_051794574.1">
    <property type="nucleotide sequence ID" value="NZ_QHKI01000014.1"/>
</dbReference>
<evidence type="ECO:0000256" key="4">
    <source>
        <dbReference type="ARBA" id="ARBA00022679"/>
    </source>
</evidence>
<proteinExistence type="predicted"/>
<dbReference type="Pfam" id="PF23539">
    <property type="entry name" value="DUF7134"/>
    <property type="match status" value="1"/>
</dbReference>
<keyword evidence="5" id="KW-0547">Nucleotide-binding</keyword>
<accession>A0A428ZA97</accession>
<evidence type="ECO:0000256" key="6">
    <source>
        <dbReference type="ARBA" id="ARBA00022777"/>
    </source>
</evidence>
<dbReference type="EC" id="2.7.13.3" evidence="2"/>
<organism evidence="13 14">
    <name type="scientific">Kibdelosporangium aridum</name>
    <dbReference type="NCBI Taxonomy" id="2030"/>
    <lineage>
        <taxon>Bacteria</taxon>
        <taxon>Bacillati</taxon>
        <taxon>Actinomycetota</taxon>
        <taxon>Actinomycetes</taxon>
        <taxon>Pseudonocardiales</taxon>
        <taxon>Pseudonocardiaceae</taxon>
        <taxon>Kibdelosporangium</taxon>
    </lineage>
</organism>
<sequence length="349" mass="37108">MVEWTKDALLVGAVLAGVLAMTYVSGPAPSPIAITVIALTCATLAFRRRFPIWVLAGTVVGCGIYYPFVGSAGPLLVTFVIALYSVAAAGQIVAATGSAIVCMAAIVLGEIHSPIRHVDNIALFMLVGWLVAVIALGAVRSSRRALVSEAEKRAAGDERLRIARELHDVLAHNISLINVQASAALHRKNRETEALEAIKQASKQALKELRATLGVLRQVDEQPPTVPTGLGQLKELVERTRATGLQVTLDGEPRPLPPEVDLAAYRIIQEALTNVTRHASAQAVNVRIQYDDEHMRVQVDDDGRGGEVTAGNGIRGMTERARSLGGDVTVRGSTDGVRVHARLPIGAGE</sequence>
<dbReference type="Gene3D" id="1.20.5.1930">
    <property type="match status" value="1"/>
</dbReference>
<dbReference type="Gene3D" id="3.30.565.10">
    <property type="entry name" value="Histidine kinase-like ATPase, C-terminal domain"/>
    <property type="match status" value="1"/>
</dbReference>
<dbReference type="PANTHER" id="PTHR24421:SF10">
    <property type="entry name" value="NITRATE_NITRITE SENSOR PROTEIN NARQ"/>
    <property type="match status" value="1"/>
</dbReference>
<reference evidence="13 14" key="1">
    <citation type="submission" date="2018-05" db="EMBL/GenBank/DDBJ databases">
        <title>Evolution of GPA BGCs.</title>
        <authorList>
            <person name="Waglechner N."/>
            <person name="Wright G.D."/>
        </authorList>
    </citation>
    <scope>NUCLEOTIDE SEQUENCE [LARGE SCALE GENOMIC DNA]</scope>
    <source>
        <strain evidence="13 14">A82846</strain>
    </source>
</reference>
<feature type="domain" description="Histidine kinase/HSP90-like ATPase" evidence="10">
    <location>
        <begin position="263"/>
        <end position="344"/>
    </location>
</feature>
<dbReference type="GO" id="GO:0016020">
    <property type="term" value="C:membrane"/>
    <property type="evidence" value="ECO:0007669"/>
    <property type="project" value="InterPro"/>
</dbReference>
<keyword evidence="4" id="KW-0808">Transferase</keyword>
<comment type="caution">
    <text evidence="13">The sequence shown here is derived from an EMBL/GenBank/DDBJ whole genome shotgun (WGS) entry which is preliminary data.</text>
</comment>
<comment type="catalytic activity">
    <reaction evidence="1">
        <text>ATP + protein L-histidine = ADP + protein N-phospho-L-histidine.</text>
        <dbReference type="EC" id="2.7.13.3"/>
    </reaction>
</comment>
<evidence type="ECO:0000259" key="11">
    <source>
        <dbReference type="Pfam" id="PF07730"/>
    </source>
</evidence>
<dbReference type="GO" id="GO:0046983">
    <property type="term" value="F:protein dimerization activity"/>
    <property type="evidence" value="ECO:0007669"/>
    <property type="project" value="InterPro"/>
</dbReference>
<evidence type="ECO:0000313" key="13">
    <source>
        <dbReference type="EMBL" id="RSM84898.1"/>
    </source>
</evidence>
<name>A0A428ZA97_KIBAR</name>
<evidence type="ECO:0000256" key="5">
    <source>
        <dbReference type="ARBA" id="ARBA00022741"/>
    </source>
</evidence>
<dbReference type="EMBL" id="QHKI01000014">
    <property type="protein sequence ID" value="RSM84898.1"/>
    <property type="molecule type" value="Genomic_DNA"/>
</dbReference>
<dbReference type="InterPro" id="IPR036890">
    <property type="entry name" value="HATPase_C_sf"/>
</dbReference>
<dbReference type="GO" id="GO:0005524">
    <property type="term" value="F:ATP binding"/>
    <property type="evidence" value="ECO:0007669"/>
    <property type="project" value="UniProtKB-KW"/>
</dbReference>
<dbReference type="InterPro" id="IPR011712">
    <property type="entry name" value="Sig_transdc_His_kin_sub3_dim/P"/>
</dbReference>
<keyword evidence="9" id="KW-0812">Transmembrane</keyword>
<dbReference type="PANTHER" id="PTHR24421">
    <property type="entry name" value="NITRATE/NITRITE SENSOR PROTEIN NARX-RELATED"/>
    <property type="match status" value="1"/>
</dbReference>
<keyword evidence="9" id="KW-1133">Transmembrane helix</keyword>
<evidence type="ECO:0000259" key="10">
    <source>
        <dbReference type="Pfam" id="PF02518"/>
    </source>
</evidence>
<dbReference type="InterPro" id="IPR055558">
    <property type="entry name" value="DUF7134"/>
</dbReference>
<feature type="transmembrane region" description="Helical" evidence="9">
    <location>
        <begin position="53"/>
        <end position="69"/>
    </location>
</feature>
<evidence type="ECO:0000259" key="12">
    <source>
        <dbReference type="Pfam" id="PF23539"/>
    </source>
</evidence>
<feature type="domain" description="DUF7134" evidence="12">
    <location>
        <begin position="7"/>
        <end position="144"/>
    </location>
</feature>
<feature type="transmembrane region" description="Helical" evidence="9">
    <location>
        <begin position="75"/>
        <end position="108"/>
    </location>
</feature>
<dbReference type="Proteomes" id="UP000287547">
    <property type="component" value="Unassembled WGS sequence"/>
</dbReference>
<feature type="transmembrane region" description="Helical" evidence="9">
    <location>
        <begin position="120"/>
        <end position="139"/>
    </location>
</feature>
<dbReference type="SUPFAM" id="SSF55874">
    <property type="entry name" value="ATPase domain of HSP90 chaperone/DNA topoisomerase II/histidine kinase"/>
    <property type="match status" value="1"/>
</dbReference>
<evidence type="ECO:0000256" key="1">
    <source>
        <dbReference type="ARBA" id="ARBA00000085"/>
    </source>
</evidence>
<evidence type="ECO:0000256" key="3">
    <source>
        <dbReference type="ARBA" id="ARBA00022553"/>
    </source>
</evidence>
<evidence type="ECO:0000313" key="14">
    <source>
        <dbReference type="Proteomes" id="UP000287547"/>
    </source>
</evidence>